<dbReference type="Pfam" id="PF00801">
    <property type="entry name" value="PKD"/>
    <property type="match status" value="1"/>
</dbReference>
<protein>
    <submittedName>
        <fullName evidence="2">Gliding motility-associated C-terminal domain-containing protein</fullName>
    </submittedName>
</protein>
<dbReference type="InterPro" id="IPR013783">
    <property type="entry name" value="Ig-like_fold"/>
</dbReference>
<accession>A0A9D7XUN8</accession>
<dbReference type="InterPro" id="IPR026341">
    <property type="entry name" value="T9SS_type_B"/>
</dbReference>
<reference evidence="2 3" key="1">
    <citation type="submission" date="2020-10" db="EMBL/GenBank/DDBJ databases">
        <title>Connecting structure to function with the recovery of over 1000 high-quality activated sludge metagenome-assembled genomes encoding full-length rRNA genes using long-read sequencing.</title>
        <authorList>
            <person name="Singleton C.M."/>
            <person name="Petriglieri F."/>
            <person name="Kristensen J.M."/>
            <person name="Kirkegaard R.H."/>
            <person name="Michaelsen T.Y."/>
            <person name="Andersen M.H."/>
            <person name="Karst S.M."/>
            <person name="Dueholm M.S."/>
            <person name="Nielsen P.H."/>
            <person name="Albertsen M."/>
        </authorList>
    </citation>
    <scope>NUCLEOTIDE SEQUENCE [LARGE SCALE GENOMIC DNA]</scope>
    <source>
        <strain evidence="2">Ribe_18-Q3-R11-54_MAXAC.273</strain>
    </source>
</reference>
<dbReference type="Proteomes" id="UP000808337">
    <property type="component" value="Unassembled WGS sequence"/>
</dbReference>
<organism evidence="2 3">
    <name type="scientific">Candidatus Opimibacter skivensis</name>
    <dbReference type="NCBI Taxonomy" id="2982028"/>
    <lineage>
        <taxon>Bacteria</taxon>
        <taxon>Pseudomonadati</taxon>
        <taxon>Bacteroidota</taxon>
        <taxon>Saprospiria</taxon>
        <taxon>Saprospirales</taxon>
        <taxon>Saprospiraceae</taxon>
        <taxon>Candidatus Opimibacter</taxon>
    </lineage>
</organism>
<dbReference type="CDD" id="cd00146">
    <property type="entry name" value="PKD"/>
    <property type="match status" value="1"/>
</dbReference>
<comment type="caution">
    <text evidence="2">The sequence shown here is derived from an EMBL/GenBank/DDBJ whole genome shotgun (WGS) entry which is preliminary data.</text>
</comment>
<proteinExistence type="predicted"/>
<dbReference type="Pfam" id="PF19081">
    <property type="entry name" value="Ig_7"/>
    <property type="match status" value="1"/>
</dbReference>
<dbReference type="SMART" id="SM00089">
    <property type="entry name" value="PKD"/>
    <property type="match status" value="1"/>
</dbReference>
<sequence length="2160" mass="233855">MKNQISIFILLSLVGLLLSFRLLNPPPPSNDSCSSATVINLTGGGYDYSAYTSSTSDMTQATAQAGEFFQFAPNHVKSVWFTFSIPTRRSARIEMAVSPGSVINSPGDAGVTVYLSPTCIPGSANKLGAFISSGDVTNPCLEPGTYLIQVTGTAAMNATVFLKVDLGCPNHPIDSKFDCPTDAYVFNGGLPIGASAVSDPHNIECQSIEDPSEYNCLPLANKALYVKSTWYVFTTGANVDLMDFSFPMVAGTDVAGYRLLEGNVKNSVPSSLTQIDCGVTKARFTTRYIEFPCILNPNTTYSLDIVFHRDFSYSDIKINVRQRSETNSGWSLPILPPDAPSNQLGILAATPAPGLVTTWTDRFNCNSFIIDNICPPANPASGSITAGGGTFDLTTWATFTLNDDSNVDFRFVAYEPGGAFYTRIFRKTLGNTCPSPNPAGDLYLEFPSIAHLEKCMPAGDYSIQILSSSAYAFSPHAYYDNVWSNGTLGTTFTLAFTVVSLPDVGLFRLDAPGNLDSINNLNPLQNNITYNATPAVFICANTVLPGVDPCTATREKAIYREINIGDADGDGIADDGLLCMTNLRVDLKAAPPIFYSFLKGDANQKATAAGTHSAGQTIPGLIDYAGFCINQDDDTLTLLGLPNFCSCVTSGIYTLASYGDVDNVSKGDAPLFKFNVYNTLHDSRPKAEEIILGPSPGVYSSSADVFSCKDNLGLMPPCGDAKKLIYREFFLAQPTVVIISENGTANNSLSLFTGRASDLAATLTLHTDCFTNYLFYDYCTPLEAGWYTVVSYGAGPNYTNTKVWNQIGNPIDVGRTTQVSIRLIPVITPNYNLSNRAYQAGITDWFTPPPAFPNALTRVIYQFPNDTFCDPDFPFIPDTVAPCALGYNRISMYVFEITKPSFVQIRNLAQSYYTAVYPFDIHTSPLSMLTIPPVYPCVSIWRDNRQICDLPPGKYTIAIFANDTHKGLVISPAIYVDEAAESRFDHAWRAYDFDLIPTTNTFVDGKLLDTHPTLPGQAPSRDVFYCTTGATVIDPNETQCDAQFNDLIYAQPPGVPKPLFLQNDPPPPAVQPWRNLWYTFKLSGSGICTLRTAVLMGPIYKPLIAVYESAEDGTIPWSMLQTTLMDPANVVIPGLKLVKSHVSPGCDSYNFDLVFTKSGCVRDQVRYYVLASFDTQFTNIPPNLPNQAISLSLKYDPRPTFNVDYDERNTANVINGLLETTPPYTTVKLTPGDSFTGVDFSLLCYTKNVTDPPGCDTMKTGKSAWFRFEASATGHFYGALQEIGIANGWFANVEDMTLYTETSPGGPLVQIAMDSINTGGHEWVDGCIDRGVYYLLVRHCLRIDTIQPYRVVIKLEDSPGDFCSNAIQINVVNNNPVIGSTLIDCHTIGTDVGEFLPDGNSCFFVPGRKTTWFHAVVNAGPMVDLNFELGENFQGGAINLSDLSYRILSGSCGAMTPIVCSASGTNVITLNCLAPGEYYVQVSMPERTGPSNNSPELKGLLMLTITATPSDPMICSTPFDPNQVLADFALNTGCDSVSFQNLSTSGTDITYLWEFPNGTSTDANPVWTPPGPGTYSITLTVTNVISNSSAIKTLTVDIINPFANYVPIADDILCNHMGNVLLDATVAGATYEWNDGSTLATRIVVVPGTYKVIIRKDGCEKRDTVVVTAIDAIRTISSKICPEDKLVVHGQVFDKSNPSGVVTVPNADPSGCDSLLNVNLQFYPAANTLLTESICFGDSYTFANQNLTQSGTYTNMLSGINGCDSLVTLDLTVKSLVIADNVVTSCAGASVTLQAGDIGASYLWNNGATTDSIIVNVDGTYVVSISDIDNCVIEESVFDVTFGQLAVPAYVLPSFLCPGSDILLTATGSSGSYQWFDDAAGQNLLATGSTFLYSNVTHDDTLYVMAFDPSIDHCESNLVPIVLALEDEPAHSIQDEIICAGSTLILPWGESVTPTTDDSYAYAWQNSVSGCDSLDLTVNVALIHLPPVDLPSSFTLQYGDSVLLVPQIDFIVDSLRWTPAAGLSCTDCAQTWASPEESIDYTLTIWSADGCVTTAVISIKITRDVNIYIPNVFTPDGDGINDIFTAFGNREVKQIRRLQIYDRWGNGVWQGENFPADGSFGWDGLFKGKKMQPGVMAWVCVVELANGDIRTFAGDVTLVR</sequence>
<name>A0A9D7XUN8_9BACT</name>
<dbReference type="EMBL" id="JADKGY010000029">
    <property type="protein sequence ID" value="MBK9983907.1"/>
    <property type="molecule type" value="Genomic_DNA"/>
</dbReference>
<feature type="domain" description="PKD" evidence="1">
    <location>
        <begin position="1520"/>
        <end position="1596"/>
    </location>
</feature>
<dbReference type="InterPro" id="IPR044023">
    <property type="entry name" value="Ig_7"/>
</dbReference>
<gene>
    <name evidence="2" type="ORF">IPP15_16330</name>
</gene>
<evidence type="ECO:0000313" key="3">
    <source>
        <dbReference type="Proteomes" id="UP000808337"/>
    </source>
</evidence>
<evidence type="ECO:0000313" key="2">
    <source>
        <dbReference type="EMBL" id="MBK9983907.1"/>
    </source>
</evidence>
<dbReference type="InterPro" id="IPR022409">
    <property type="entry name" value="PKD/Chitinase_dom"/>
</dbReference>
<dbReference type="Gene3D" id="2.60.40.10">
    <property type="entry name" value="Immunoglobulins"/>
    <property type="match status" value="1"/>
</dbReference>
<dbReference type="Pfam" id="PF13585">
    <property type="entry name" value="CHU_C"/>
    <property type="match status" value="1"/>
</dbReference>
<evidence type="ECO:0000259" key="1">
    <source>
        <dbReference type="PROSITE" id="PS50093"/>
    </source>
</evidence>
<dbReference type="NCBIfam" id="TIGR04131">
    <property type="entry name" value="Bac_Flav_CTERM"/>
    <property type="match status" value="1"/>
</dbReference>
<dbReference type="InterPro" id="IPR000601">
    <property type="entry name" value="PKD_dom"/>
</dbReference>
<dbReference type="PROSITE" id="PS50093">
    <property type="entry name" value="PKD"/>
    <property type="match status" value="1"/>
</dbReference>
<dbReference type="InterPro" id="IPR035986">
    <property type="entry name" value="PKD_dom_sf"/>
</dbReference>
<dbReference type="SUPFAM" id="SSF49299">
    <property type="entry name" value="PKD domain"/>
    <property type="match status" value="1"/>
</dbReference>